<comment type="function">
    <text evidence="6">Quinone reductase that provides resistance to thiol-specific stress caused by electrophilic quinones.</text>
</comment>
<organism evidence="8 9">
    <name type="scientific">Lactococcus allomyrinae</name>
    <dbReference type="NCBI Taxonomy" id="2419773"/>
    <lineage>
        <taxon>Bacteria</taxon>
        <taxon>Bacillati</taxon>
        <taxon>Bacillota</taxon>
        <taxon>Bacilli</taxon>
        <taxon>Lactobacillales</taxon>
        <taxon>Streptococcaceae</taxon>
        <taxon>Lactococcus</taxon>
    </lineage>
</organism>
<comment type="cofactor">
    <cofactor evidence="6">
        <name>FMN</name>
        <dbReference type="ChEBI" id="CHEBI:58210"/>
    </cofactor>
    <text evidence="6">Binds 1 FMN per subunit.</text>
</comment>
<dbReference type="GO" id="GO:0016655">
    <property type="term" value="F:oxidoreductase activity, acting on NAD(P)H, quinone or similar compound as acceptor"/>
    <property type="evidence" value="ECO:0007669"/>
    <property type="project" value="InterPro"/>
</dbReference>
<dbReference type="RefSeq" id="WP_120773192.1">
    <property type="nucleotide sequence ID" value="NZ_CP032627.1"/>
</dbReference>
<keyword evidence="1 6" id="KW-0285">Flavoprotein</keyword>
<evidence type="ECO:0000256" key="2">
    <source>
        <dbReference type="ARBA" id="ARBA00022643"/>
    </source>
</evidence>
<sequence length="219" mass="25532">MKTLLINAHPDFENHSHFSNQLQDLFEKKFFENFSEQDLTVLNLYETDIPRIEEGNLLTLWNKQATKEPLTEQEIALAKQSETLLTQLKAHHRLVLVSPLHNFNVTSRMKNYIDNLMIARETFRYLDTPLSNGKVSVGLMTNDYRALLLFASGSIYTNNDFYRHLDFAPQYLKTIFSEIMGYNSFDIVRAEGTAFLSAQEILERASYDLDVTFKRLYDK</sequence>
<protein>
    <recommendedName>
        <fullName evidence="6">FMN dependent NADH:quinone oxidoreductase</fullName>
        <ecNumber evidence="6">1.6.5.-</ecNumber>
    </recommendedName>
    <alternativeName>
        <fullName evidence="6">Azo-dye reductase</fullName>
    </alternativeName>
    <alternativeName>
        <fullName evidence="6">FMN-dependent NADH-azo compound oxidoreductase</fullName>
    </alternativeName>
    <alternativeName>
        <fullName evidence="6">FMN-dependent NADH-azoreductase</fullName>
        <ecNumber evidence="6">1.7.1.17</ecNumber>
    </alternativeName>
</protein>
<dbReference type="EC" id="1.6.5.-" evidence="6"/>
<keyword evidence="9" id="KW-1185">Reference proteome</keyword>
<evidence type="ECO:0000256" key="4">
    <source>
        <dbReference type="ARBA" id="ARBA00023027"/>
    </source>
</evidence>
<dbReference type="InterPro" id="IPR003680">
    <property type="entry name" value="Flavodoxin_fold"/>
</dbReference>
<dbReference type="GO" id="GO:0009055">
    <property type="term" value="F:electron transfer activity"/>
    <property type="evidence" value="ECO:0007669"/>
    <property type="project" value="UniProtKB-UniRule"/>
</dbReference>
<keyword evidence="4 6" id="KW-0520">NAD</keyword>
<dbReference type="GO" id="GO:0016652">
    <property type="term" value="F:oxidoreductase activity, acting on NAD(P)H as acceptor"/>
    <property type="evidence" value="ECO:0007669"/>
    <property type="project" value="UniProtKB-UniRule"/>
</dbReference>
<dbReference type="HAMAP" id="MF_01216">
    <property type="entry name" value="Azoreductase_type1"/>
    <property type="match status" value="1"/>
</dbReference>
<evidence type="ECO:0000313" key="8">
    <source>
        <dbReference type="EMBL" id="AYG01823.1"/>
    </source>
</evidence>
<dbReference type="PANTHER" id="PTHR43741">
    <property type="entry name" value="FMN-DEPENDENT NADH-AZOREDUCTASE 1"/>
    <property type="match status" value="1"/>
</dbReference>
<dbReference type="Pfam" id="PF02525">
    <property type="entry name" value="Flavodoxin_2"/>
    <property type="match status" value="1"/>
</dbReference>
<dbReference type="Gene3D" id="3.40.50.360">
    <property type="match status" value="1"/>
</dbReference>
<name>A0A387BD97_9LACT</name>
<comment type="catalytic activity">
    <reaction evidence="6">
        <text>2 a quinone + NADH + H(+) = 2 a 1,4-benzosemiquinone + NAD(+)</text>
        <dbReference type="Rhea" id="RHEA:65952"/>
        <dbReference type="ChEBI" id="CHEBI:15378"/>
        <dbReference type="ChEBI" id="CHEBI:57540"/>
        <dbReference type="ChEBI" id="CHEBI:57945"/>
        <dbReference type="ChEBI" id="CHEBI:132124"/>
        <dbReference type="ChEBI" id="CHEBI:134225"/>
    </reaction>
</comment>
<comment type="similarity">
    <text evidence="6">Belongs to the azoreductase type 1 family.</text>
</comment>
<keyword evidence="2 6" id="KW-0288">FMN</keyword>
<reference evidence="8 9" key="1">
    <citation type="submission" date="2018-09" db="EMBL/GenBank/DDBJ databases">
        <title>Genome sequencing of strain 1JSPR-7.</title>
        <authorList>
            <person name="Heo J."/>
            <person name="Kim S.-J."/>
            <person name="Kwon S.-W."/>
        </authorList>
    </citation>
    <scope>NUCLEOTIDE SEQUENCE [LARGE SCALE GENOMIC DNA]</scope>
    <source>
        <strain evidence="8 9">1JSPR-7</strain>
    </source>
</reference>
<dbReference type="EC" id="1.7.1.17" evidence="6"/>
<evidence type="ECO:0000256" key="3">
    <source>
        <dbReference type="ARBA" id="ARBA00023002"/>
    </source>
</evidence>
<evidence type="ECO:0000256" key="1">
    <source>
        <dbReference type="ARBA" id="ARBA00022630"/>
    </source>
</evidence>
<dbReference type="InterPro" id="IPR023048">
    <property type="entry name" value="NADH:quinone_OxRdtase_FMN_depd"/>
</dbReference>
<comment type="caution">
    <text evidence="6">Lacks conserved residue(s) required for the propagation of feature annotation.</text>
</comment>
<feature type="domain" description="Flavodoxin-like fold" evidence="7">
    <location>
        <begin position="1"/>
        <end position="205"/>
    </location>
</feature>
<dbReference type="Proteomes" id="UP000269374">
    <property type="component" value="Chromosome"/>
</dbReference>
<dbReference type="EMBL" id="CP032627">
    <property type="protein sequence ID" value="AYG01823.1"/>
    <property type="molecule type" value="Genomic_DNA"/>
</dbReference>
<comment type="subunit">
    <text evidence="6">Homodimer.</text>
</comment>
<dbReference type="KEGG" id="lact:D7I46_12605"/>
<evidence type="ECO:0000313" key="9">
    <source>
        <dbReference type="Proteomes" id="UP000269374"/>
    </source>
</evidence>
<dbReference type="OrthoDB" id="9805013at2"/>
<dbReference type="PANTHER" id="PTHR43741:SF4">
    <property type="entry name" value="FMN-DEPENDENT NADH:QUINONE OXIDOREDUCTASE"/>
    <property type="match status" value="1"/>
</dbReference>
<comment type="catalytic activity">
    <reaction evidence="5">
        <text>N,N-dimethyl-1,4-phenylenediamine + anthranilate + 2 NAD(+) = 2-(4-dimethylaminophenyl)diazenylbenzoate + 2 NADH + 2 H(+)</text>
        <dbReference type="Rhea" id="RHEA:55872"/>
        <dbReference type="ChEBI" id="CHEBI:15378"/>
        <dbReference type="ChEBI" id="CHEBI:15783"/>
        <dbReference type="ChEBI" id="CHEBI:16567"/>
        <dbReference type="ChEBI" id="CHEBI:57540"/>
        <dbReference type="ChEBI" id="CHEBI:57945"/>
        <dbReference type="ChEBI" id="CHEBI:71579"/>
        <dbReference type="EC" id="1.7.1.17"/>
    </reaction>
    <physiologicalReaction direction="right-to-left" evidence="5">
        <dbReference type="Rhea" id="RHEA:55874"/>
    </physiologicalReaction>
</comment>
<dbReference type="InterPro" id="IPR029039">
    <property type="entry name" value="Flavoprotein-like_sf"/>
</dbReference>
<accession>A0A387BD97</accession>
<evidence type="ECO:0000256" key="5">
    <source>
        <dbReference type="ARBA" id="ARBA00048542"/>
    </source>
</evidence>
<dbReference type="GO" id="GO:0010181">
    <property type="term" value="F:FMN binding"/>
    <property type="evidence" value="ECO:0007669"/>
    <property type="project" value="UniProtKB-UniRule"/>
</dbReference>
<evidence type="ECO:0000256" key="6">
    <source>
        <dbReference type="HAMAP-Rule" id="MF_01216"/>
    </source>
</evidence>
<gene>
    <name evidence="6" type="primary">azoR</name>
    <name evidence="8" type="ORF">D7I46_12605</name>
</gene>
<dbReference type="InterPro" id="IPR050104">
    <property type="entry name" value="FMN-dep_NADH:Q_OxRdtase_AzoR1"/>
</dbReference>
<keyword evidence="3 6" id="KW-0560">Oxidoreductase</keyword>
<evidence type="ECO:0000259" key="7">
    <source>
        <dbReference type="Pfam" id="PF02525"/>
    </source>
</evidence>
<proteinExistence type="inferred from homology"/>
<dbReference type="SUPFAM" id="SSF52218">
    <property type="entry name" value="Flavoproteins"/>
    <property type="match status" value="1"/>
</dbReference>
<comment type="function">
    <text evidence="6">Also exhibits azoreductase activity. Catalyzes the reductive cleavage of the azo bond in aromatic azo compounds to the corresponding amines.</text>
</comment>
<dbReference type="AlphaFoldDB" id="A0A387BD97"/>